<dbReference type="EMBL" id="BPVZ01000065">
    <property type="protein sequence ID" value="GKV24296.1"/>
    <property type="molecule type" value="Genomic_DNA"/>
</dbReference>
<keyword evidence="3 9" id="KW-0032">Aminotransferase</keyword>
<protein>
    <recommendedName>
        <fullName evidence="9">Branched-chain-amino-acid aminotransferase</fullName>
        <ecNumber evidence="9">2.6.1.42</ecNumber>
    </recommendedName>
</protein>
<evidence type="ECO:0000313" key="11">
    <source>
        <dbReference type="Proteomes" id="UP001054252"/>
    </source>
</evidence>
<dbReference type="GO" id="GO:0009082">
    <property type="term" value="P:branched-chain amino acid biosynthetic process"/>
    <property type="evidence" value="ECO:0007669"/>
    <property type="project" value="UniProtKB-KW"/>
</dbReference>
<dbReference type="EC" id="2.6.1.42" evidence="9"/>
<dbReference type="GO" id="GO:0008652">
    <property type="term" value="P:amino acid biosynthetic process"/>
    <property type="evidence" value="ECO:0007669"/>
    <property type="project" value="UniProtKB-KW"/>
</dbReference>
<keyword evidence="9" id="KW-0028">Amino-acid biosynthesis</keyword>
<evidence type="ECO:0000256" key="8">
    <source>
        <dbReference type="RuleBase" id="RU004516"/>
    </source>
</evidence>
<comment type="catalytic activity">
    <reaction evidence="9">
        <text>L-valine + 2-oxoglutarate = 3-methyl-2-oxobutanoate + L-glutamate</text>
        <dbReference type="Rhea" id="RHEA:24813"/>
        <dbReference type="ChEBI" id="CHEBI:11851"/>
        <dbReference type="ChEBI" id="CHEBI:16810"/>
        <dbReference type="ChEBI" id="CHEBI:29985"/>
        <dbReference type="ChEBI" id="CHEBI:57762"/>
        <dbReference type="EC" id="2.6.1.42"/>
    </reaction>
</comment>
<dbReference type="NCBIfam" id="NF009897">
    <property type="entry name" value="PRK13357.1"/>
    <property type="match status" value="1"/>
</dbReference>
<evidence type="ECO:0000256" key="3">
    <source>
        <dbReference type="ARBA" id="ARBA00022576"/>
    </source>
</evidence>
<evidence type="ECO:0000256" key="2">
    <source>
        <dbReference type="ARBA" id="ARBA00009320"/>
    </source>
</evidence>
<dbReference type="FunFam" id="3.30.470.10:FF:000003">
    <property type="entry name" value="Branched-chain-amino-acid aminotransferase"/>
    <property type="match status" value="1"/>
</dbReference>
<evidence type="ECO:0000256" key="9">
    <source>
        <dbReference type="RuleBase" id="RU004517"/>
    </source>
</evidence>
<feature type="modified residue" description="N6-(pyridoxal phosphate)lysine" evidence="6">
    <location>
        <position position="222"/>
    </location>
</feature>
<comment type="similarity">
    <text evidence="2 7">Belongs to the class-IV pyridoxal-phosphate-dependent aminotransferase family.</text>
</comment>
<dbReference type="InterPro" id="IPR036038">
    <property type="entry name" value="Aminotransferase-like"/>
</dbReference>
<dbReference type="FunFam" id="3.20.10.10:FF:000003">
    <property type="entry name" value="Branched-chain-amino-acid aminotransferase"/>
    <property type="match status" value="1"/>
</dbReference>
<name>A0AAV5KIH1_9ROSI</name>
<evidence type="ECO:0000256" key="1">
    <source>
        <dbReference type="ARBA" id="ARBA00001933"/>
    </source>
</evidence>
<dbReference type="InterPro" id="IPR043132">
    <property type="entry name" value="BCAT-like_C"/>
</dbReference>
<keyword evidence="4 9" id="KW-0808">Transferase</keyword>
<comment type="cofactor">
    <cofactor evidence="1 8">
        <name>pyridoxal 5'-phosphate</name>
        <dbReference type="ChEBI" id="CHEBI:597326"/>
    </cofactor>
</comment>
<accession>A0AAV5KIH1</accession>
<keyword evidence="11" id="KW-1185">Reference proteome</keyword>
<dbReference type="PROSITE" id="PS00770">
    <property type="entry name" value="AA_TRANSFER_CLASS_4"/>
    <property type="match status" value="1"/>
</dbReference>
<keyword evidence="5 8" id="KW-0663">Pyridoxal phosphate</keyword>
<organism evidence="10 11">
    <name type="scientific">Rubroshorea leprosula</name>
    <dbReference type="NCBI Taxonomy" id="152421"/>
    <lineage>
        <taxon>Eukaryota</taxon>
        <taxon>Viridiplantae</taxon>
        <taxon>Streptophyta</taxon>
        <taxon>Embryophyta</taxon>
        <taxon>Tracheophyta</taxon>
        <taxon>Spermatophyta</taxon>
        <taxon>Magnoliopsida</taxon>
        <taxon>eudicotyledons</taxon>
        <taxon>Gunneridae</taxon>
        <taxon>Pentapetalae</taxon>
        <taxon>rosids</taxon>
        <taxon>malvids</taxon>
        <taxon>Malvales</taxon>
        <taxon>Dipterocarpaceae</taxon>
        <taxon>Rubroshorea</taxon>
    </lineage>
</organism>
<dbReference type="AlphaFoldDB" id="A0AAV5KIH1"/>
<evidence type="ECO:0000256" key="6">
    <source>
        <dbReference type="PIRSR" id="PIRSR006468-1"/>
    </source>
</evidence>
<dbReference type="GO" id="GO:0004084">
    <property type="term" value="F:branched-chain-amino-acid transaminase activity"/>
    <property type="evidence" value="ECO:0007669"/>
    <property type="project" value="UniProtKB-EC"/>
</dbReference>
<evidence type="ECO:0000313" key="10">
    <source>
        <dbReference type="EMBL" id="GKV24296.1"/>
    </source>
</evidence>
<evidence type="ECO:0000256" key="7">
    <source>
        <dbReference type="RuleBase" id="RU004106"/>
    </source>
</evidence>
<dbReference type="Proteomes" id="UP001054252">
    <property type="component" value="Unassembled WGS sequence"/>
</dbReference>
<dbReference type="PIRSF" id="PIRSF006468">
    <property type="entry name" value="BCAT1"/>
    <property type="match status" value="1"/>
</dbReference>
<dbReference type="InterPro" id="IPR005786">
    <property type="entry name" value="B_amino_transII"/>
</dbReference>
<keyword evidence="9" id="KW-0100">Branched-chain amino acid biosynthesis</keyword>
<dbReference type="NCBIfam" id="TIGR01123">
    <property type="entry name" value="ilvE_II"/>
    <property type="match status" value="1"/>
</dbReference>
<dbReference type="PANTHER" id="PTHR42825">
    <property type="entry name" value="AMINO ACID AMINOTRANSFERASE"/>
    <property type="match status" value="1"/>
</dbReference>
<comment type="caution">
    <text evidence="10">The sequence shown here is derived from an EMBL/GenBank/DDBJ whole genome shotgun (WGS) entry which is preliminary data.</text>
</comment>
<dbReference type="Gene3D" id="3.30.470.10">
    <property type="match status" value="1"/>
</dbReference>
<dbReference type="GO" id="GO:0005737">
    <property type="term" value="C:cytoplasm"/>
    <property type="evidence" value="ECO:0007669"/>
    <property type="project" value="UniProtKB-ARBA"/>
</dbReference>
<dbReference type="SUPFAM" id="SSF56752">
    <property type="entry name" value="D-aminoacid aminotransferase-like PLP-dependent enzymes"/>
    <property type="match status" value="1"/>
</dbReference>
<proteinExistence type="inferred from homology"/>
<sequence>MLATTLFARKWNHLSTIKPLFLFSKIKWFIAWFGGNHPKAEYANINWDELRFSLTPTDYMYVMNCFKEENFSKGFLAPFGSIELSPSSGVLNYGQGLIEGLKAYRKENDQGILLFRPELNALRMKMGADRMCMPSPTIEQFVNAVKETVIANKRWIPPPGKGALYVRPLLMGTGPSLGVAPAPEYTFLAYSSPVGKYFKVPMNLLVEDNLFRAVPGGTGGIKSITNYSPIYKAMSKAKTKGFSDILFLDAATGKNIEEASASNIFLVKGNSIITPAANGTILPGITRKSIIEMAMNFGYQVEESPVSLEEMLGAEEVFCTGTAMVVNSVASITYRNKRMEYKTGEETVAEKLYAMLTGVQTGRIEDKMGWTVEINT</sequence>
<evidence type="ECO:0000256" key="5">
    <source>
        <dbReference type="ARBA" id="ARBA00022898"/>
    </source>
</evidence>
<dbReference type="InterPro" id="IPR018300">
    <property type="entry name" value="Aminotrans_IV_CS"/>
</dbReference>
<comment type="catalytic activity">
    <reaction evidence="9">
        <text>L-isoleucine + 2-oxoglutarate = (S)-3-methyl-2-oxopentanoate + L-glutamate</text>
        <dbReference type="Rhea" id="RHEA:24801"/>
        <dbReference type="ChEBI" id="CHEBI:16810"/>
        <dbReference type="ChEBI" id="CHEBI:29985"/>
        <dbReference type="ChEBI" id="CHEBI:35146"/>
        <dbReference type="ChEBI" id="CHEBI:58045"/>
        <dbReference type="EC" id="2.6.1.42"/>
    </reaction>
</comment>
<dbReference type="CDD" id="cd01557">
    <property type="entry name" value="BCAT_beta_family"/>
    <property type="match status" value="1"/>
</dbReference>
<dbReference type="InterPro" id="IPR033939">
    <property type="entry name" value="BCAT_family"/>
</dbReference>
<comment type="catalytic activity">
    <reaction evidence="9">
        <text>L-leucine + 2-oxoglutarate = 4-methyl-2-oxopentanoate + L-glutamate</text>
        <dbReference type="Rhea" id="RHEA:18321"/>
        <dbReference type="ChEBI" id="CHEBI:16810"/>
        <dbReference type="ChEBI" id="CHEBI:17865"/>
        <dbReference type="ChEBI" id="CHEBI:29985"/>
        <dbReference type="ChEBI" id="CHEBI:57427"/>
        <dbReference type="EC" id="2.6.1.42"/>
    </reaction>
</comment>
<gene>
    <name evidence="10" type="ORF">SLEP1_g33923</name>
</gene>
<reference evidence="10 11" key="1">
    <citation type="journal article" date="2021" name="Commun. Biol.">
        <title>The genome of Shorea leprosula (Dipterocarpaceae) highlights the ecological relevance of drought in aseasonal tropical rainforests.</title>
        <authorList>
            <person name="Ng K.K.S."/>
            <person name="Kobayashi M.J."/>
            <person name="Fawcett J.A."/>
            <person name="Hatakeyama M."/>
            <person name="Paape T."/>
            <person name="Ng C.H."/>
            <person name="Ang C.C."/>
            <person name="Tnah L.H."/>
            <person name="Lee C.T."/>
            <person name="Nishiyama T."/>
            <person name="Sese J."/>
            <person name="O'Brien M.J."/>
            <person name="Copetti D."/>
            <person name="Mohd Noor M.I."/>
            <person name="Ong R.C."/>
            <person name="Putra M."/>
            <person name="Sireger I.Z."/>
            <person name="Indrioko S."/>
            <person name="Kosugi Y."/>
            <person name="Izuno A."/>
            <person name="Isagi Y."/>
            <person name="Lee S.L."/>
            <person name="Shimizu K.K."/>
        </authorList>
    </citation>
    <scope>NUCLEOTIDE SEQUENCE [LARGE SCALE GENOMIC DNA]</scope>
    <source>
        <strain evidence="10">214</strain>
    </source>
</reference>
<dbReference type="InterPro" id="IPR043131">
    <property type="entry name" value="BCAT-like_N"/>
</dbReference>
<dbReference type="PANTHER" id="PTHR42825:SF28">
    <property type="entry name" value="BRANCHED-CHAIN-AMINO-ACID AMINOTRANSFERASE 7-RELATED"/>
    <property type="match status" value="1"/>
</dbReference>
<evidence type="ECO:0000256" key="4">
    <source>
        <dbReference type="ARBA" id="ARBA00022679"/>
    </source>
</evidence>
<dbReference type="InterPro" id="IPR001544">
    <property type="entry name" value="Aminotrans_IV"/>
</dbReference>
<dbReference type="Pfam" id="PF01063">
    <property type="entry name" value="Aminotran_4"/>
    <property type="match status" value="1"/>
</dbReference>
<dbReference type="Gene3D" id="3.20.10.10">
    <property type="entry name" value="D-amino Acid Aminotransferase, subunit A, domain 2"/>
    <property type="match status" value="1"/>
</dbReference>